<dbReference type="EMBL" id="MU001768">
    <property type="protein sequence ID" value="KAF2799228.1"/>
    <property type="molecule type" value="Genomic_DNA"/>
</dbReference>
<keyword evidence="3" id="KW-1185">Reference proteome</keyword>
<evidence type="ECO:0000313" key="3">
    <source>
        <dbReference type="Proteomes" id="UP000799757"/>
    </source>
</evidence>
<gene>
    <name evidence="2" type="ORF">K505DRAFT_73827</name>
</gene>
<reference evidence="2" key="1">
    <citation type="journal article" date="2020" name="Stud. Mycol.">
        <title>101 Dothideomycetes genomes: a test case for predicting lifestyles and emergence of pathogens.</title>
        <authorList>
            <person name="Haridas S."/>
            <person name="Albert R."/>
            <person name="Binder M."/>
            <person name="Bloem J."/>
            <person name="Labutti K."/>
            <person name="Salamov A."/>
            <person name="Andreopoulos B."/>
            <person name="Baker S."/>
            <person name="Barry K."/>
            <person name="Bills G."/>
            <person name="Bluhm B."/>
            <person name="Cannon C."/>
            <person name="Castanera R."/>
            <person name="Culley D."/>
            <person name="Daum C."/>
            <person name="Ezra D."/>
            <person name="Gonzalez J."/>
            <person name="Henrissat B."/>
            <person name="Kuo A."/>
            <person name="Liang C."/>
            <person name="Lipzen A."/>
            <person name="Lutzoni F."/>
            <person name="Magnuson J."/>
            <person name="Mondo S."/>
            <person name="Nolan M."/>
            <person name="Ohm R."/>
            <person name="Pangilinan J."/>
            <person name="Park H.-J."/>
            <person name="Ramirez L."/>
            <person name="Alfaro M."/>
            <person name="Sun H."/>
            <person name="Tritt A."/>
            <person name="Yoshinaga Y."/>
            <person name="Zwiers L.-H."/>
            <person name="Turgeon B."/>
            <person name="Goodwin S."/>
            <person name="Spatafora J."/>
            <person name="Crous P."/>
            <person name="Grigoriev I."/>
        </authorList>
    </citation>
    <scope>NUCLEOTIDE SEQUENCE</scope>
    <source>
        <strain evidence="2">CBS 109.77</strain>
    </source>
</reference>
<evidence type="ECO:0000256" key="1">
    <source>
        <dbReference type="SAM" id="MobiDB-lite"/>
    </source>
</evidence>
<dbReference type="Proteomes" id="UP000799757">
    <property type="component" value="Unassembled WGS sequence"/>
</dbReference>
<dbReference type="OrthoDB" id="3792640at2759"/>
<accession>A0A6A6XSK0</accession>
<dbReference type="AlphaFoldDB" id="A0A6A6XSK0"/>
<proteinExistence type="predicted"/>
<feature type="compositionally biased region" description="Pro residues" evidence="1">
    <location>
        <begin position="32"/>
        <end position="41"/>
    </location>
</feature>
<protein>
    <submittedName>
        <fullName evidence="2">Uncharacterized protein</fullName>
    </submittedName>
</protein>
<sequence>MLQSTSSALVATSRTKIPGFQRSLASRNQPAAPTPPTPAPTPVHVYAQHKKSRASAVFEPRPSLFPSPSKGWRFFNPIPLPRLSSWSRSLQSQTPSPLPALLPPTVPARSMQRVGLCPAPLSIRKSPHNLGIQTTHNVREQSNIGRKLLPRKSVRRIMTQCVYVPWLIHGDSAESNEWNAWLGSSIGHHYCRELHG</sequence>
<feature type="region of interest" description="Disordered" evidence="1">
    <location>
        <begin position="1"/>
        <end position="41"/>
    </location>
</feature>
<organism evidence="2 3">
    <name type="scientific">Melanomma pulvis-pyrius CBS 109.77</name>
    <dbReference type="NCBI Taxonomy" id="1314802"/>
    <lineage>
        <taxon>Eukaryota</taxon>
        <taxon>Fungi</taxon>
        <taxon>Dikarya</taxon>
        <taxon>Ascomycota</taxon>
        <taxon>Pezizomycotina</taxon>
        <taxon>Dothideomycetes</taxon>
        <taxon>Pleosporomycetidae</taxon>
        <taxon>Pleosporales</taxon>
        <taxon>Melanommataceae</taxon>
        <taxon>Melanomma</taxon>
    </lineage>
</organism>
<evidence type="ECO:0000313" key="2">
    <source>
        <dbReference type="EMBL" id="KAF2799228.1"/>
    </source>
</evidence>
<name>A0A6A6XSK0_9PLEO</name>
<feature type="compositionally biased region" description="Polar residues" evidence="1">
    <location>
        <begin position="1"/>
        <end position="15"/>
    </location>
</feature>